<feature type="region of interest" description="Disordered" evidence="7">
    <location>
        <begin position="298"/>
        <end position="332"/>
    </location>
</feature>
<feature type="compositionally biased region" description="Pro residues" evidence="7">
    <location>
        <begin position="105"/>
        <end position="121"/>
    </location>
</feature>
<feature type="compositionally biased region" description="Low complexity" evidence="7">
    <location>
        <begin position="178"/>
        <end position="199"/>
    </location>
</feature>
<protein>
    <submittedName>
        <fullName evidence="10">BZIP domain-containing protein</fullName>
    </submittedName>
</protein>
<dbReference type="InterPro" id="IPR004827">
    <property type="entry name" value="bZIP"/>
</dbReference>
<name>A0A7E4ZTI3_PANRE</name>
<keyword evidence="5" id="KW-0804">Transcription</keyword>
<dbReference type="InterPro" id="IPR046347">
    <property type="entry name" value="bZIP_sf"/>
</dbReference>
<dbReference type="PROSITE" id="PS50217">
    <property type="entry name" value="BZIP"/>
    <property type="match status" value="1"/>
</dbReference>
<reference evidence="10" key="2">
    <citation type="submission" date="2020-10" db="UniProtKB">
        <authorList>
            <consortium name="WormBaseParasite"/>
        </authorList>
    </citation>
    <scope>IDENTIFICATION</scope>
</reference>
<reference evidence="9" key="1">
    <citation type="journal article" date="2013" name="Genetics">
        <title>The draft genome and transcriptome of Panagrellus redivivus are shaped by the harsh demands of a free-living lifestyle.</title>
        <authorList>
            <person name="Srinivasan J."/>
            <person name="Dillman A.R."/>
            <person name="Macchietto M.G."/>
            <person name="Heikkinen L."/>
            <person name="Lakso M."/>
            <person name="Fracchia K.M."/>
            <person name="Antoshechkin I."/>
            <person name="Mortazavi A."/>
            <person name="Wong G."/>
            <person name="Sternberg P.W."/>
        </authorList>
    </citation>
    <scope>NUCLEOTIDE SEQUENCE [LARGE SCALE GENOMIC DNA]</scope>
    <source>
        <strain evidence="9">MT8872</strain>
    </source>
</reference>
<comment type="subcellular location">
    <subcellularLocation>
        <location evidence="1">Nucleus</location>
    </subcellularLocation>
</comment>
<proteinExistence type="inferred from homology"/>
<feature type="compositionally biased region" description="Low complexity" evidence="7">
    <location>
        <begin position="261"/>
        <end position="273"/>
    </location>
</feature>
<evidence type="ECO:0000256" key="2">
    <source>
        <dbReference type="ARBA" id="ARBA00007163"/>
    </source>
</evidence>
<feature type="region of interest" description="Disordered" evidence="7">
    <location>
        <begin position="178"/>
        <end position="208"/>
    </location>
</feature>
<evidence type="ECO:0000256" key="7">
    <source>
        <dbReference type="SAM" id="MobiDB-lite"/>
    </source>
</evidence>
<evidence type="ECO:0000313" key="9">
    <source>
        <dbReference type="Proteomes" id="UP000492821"/>
    </source>
</evidence>
<dbReference type="SMART" id="SM00338">
    <property type="entry name" value="BRLZ"/>
    <property type="match status" value="1"/>
</dbReference>
<accession>A0A7E4ZTI3</accession>
<keyword evidence="9" id="KW-1185">Reference proteome</keyword>
<feature type="region of interest" description="Disordered" evidence="7">
    <location>
        <begin position="234"/>
        <end position="284"/>
    </location>
</feature>
<dbReference type="Proteomes" id="UP000492821">
    <property type="component" value="Unassembled WGS sequence"/>
</dbReference>
<dbReference type="AlphaFoldDB" id="A0A7E4ZTI3"/>
<comment type="similarity">
    <text evidence="2">Belongs to the bZIP family.</text>
</comment>
<sequence length="360" mass="38878">MLSFAATTDLIAFNNAADFATGFGFDLDTPTFYEVAPQATFPCGESSNPTDCLKGGNNITNFCEDANAPGLEEDQPNLTNSATSEWGVWQGFVEASEAPAQSRATPPPRAPLRGVPSPPSLPRRRVALCRAPIPRVLLSRDPFTPEESSPVPVVVDDNCSSIFFSIEQPHYCQLNPSEIASSESSSSASPLSNASTYSPHPSPPVHSVPAPAAFHDFIDNLIYQVRAEIGAERGLESPESCSPSLPSPPPSRKRSFTSIQSSPSPSSTSSASSSPPPSSRAKKYSLAGMSLEEISLRKKEQNKIAARRYRSRRSEQHKSNKDEISRLQSRNSELRAEEAALARQIATLKAMMIDRVSAKQ</sequence>
<dbReference type="PANTHER" id="PTHR13044">
    <property type="entry name" value="ACTIVATING TRANSCRIPTION FACTOR ATF 4/5"/>
    <property type="match status" value="1"/>
</dbReference>
<evidence type="ECO:0000256" key="3">
    <source>
        <dbReference type="ARBA" id="ARBA00023015"/>
    </source>
</evidence>
<evidence type="ECO:0000256" key="1">
    <source>
        <dbReference type="ARBA" id="ARBA00004123"/>
    </source>
</evidence>
<keyword evidence="6" id="KW-0539">Nucleus</keyword>
<dbReference type="GO" id="GO:0000977">
    <property type="term" value="F:RNA polymerase II transcription regulatory region sequence-specific DNA binding"/>
    <property type="evidence" value="ECO:0007669"/>
    <property type="project" value="TreeGrafter"/>
</dbReference>
<feature type="region of interest" description="Disordered" evidence="7">
    <location>
        <begin position="97"/>
        <end position="121"/>
    </location>
</feature>
<dbReference type="GO" id="GO:0001228">
    <property type="term" value="F:DNA-binding transcription activator activity, RNA polymerase II-specific"/>
    <property type="evidence" value="ECO:0007669"/>
    <property type="project" value="TreeGrafter"/>
</dbReference>
<evidence type="ECO:0000256" key="4">
    <source>
        <dbReference type="ARBA" id="ARBA00023125"/>
    </source>
</evidence>
<evidence type="ECO:0000313" key="10">
    <source>
        <dbReference type="WBParaSite" id="Pan_g16563.t1"/>
    </source>
</evidence>
<evidence type="ECO:0000256" key="5">
    <source>
        <dbReference type="ARBA" id="ARBA00023163"/>
    </source>
</evidence>
<organism evidence="9 10">
    <name type="scientific">Panagrellus redivivus</name>
    <name type="common">Microworm</name>
    <dbReference type="NCBI Taxonomy" id="6233"/>
    <lineage>
        <taxon>Eukaryota</taxon>
        <taxon>Metazoa</taxon>
        <taxon>Ecdysozoa</taxon>
        <taxon>Nematoda</taxon>
        <taxon>Chromadorea</taxon>
        <taxon>Rhabditida</taxon>
        <taxon>Tylenchina</taxon>
        <taxon>Panagrolaimomorpha</taxon>
        <taxon>Panagrolaimoidea</taxon>
        <taxon>Panagrolaimidae</taxon>
        <taxon>Panagrellus</taxon>
    </lineage>
</organism>
<dbReference type="PANTHER" id="PTHR13044:SF14">
    <property type="entry name" value="CRYPTOCEPHAL, ISOFORM A"/>
    <property type="match status" value="1"/>
</dbReference>
<evidence type="ECO:0000259" key="8">
    <source>
        <dbReference type="PROSITE" id="PS50217"/>
    </source>
</evidence>
<keyword evidence="4" id="KW-0238">DNA-binding</keyword>
<dbReference type="Gene3D" id="1.20.5.170">
    <property type="match status" value="1"/>
</dbReference>
<feature type="compositionally biased region" description="Basic and acidic residues" evidence="7">
    <location>
        <begin position="312"/>
        <end position="325"/>
    </location>
</feature>
<feature type="domain" description="BZIP" evidence="8">
    <location>
        <begin position="292"/>
        <end position="355"/>
    </location>
</feature>
<dbReference type="SUPFAM" id="SSF57959">
    <property type="entry name" value="Leucine zipper domain"/>
    <property type="match status" value="1"/>
</dbReference>
<dbReference type="WBParaSite" id="Pan_g16563.t1">
    <property type="protein sequence ID" value="Pan_g16563.t1"/>
    <property type="gene ID" value="Pan_g16563"/>
</dbReference>
<dbReference type="GO" id="GO:0005634">
    <property type="term" value="C:nucleus"/>
    <property type="evidence" value="ECO:0007669"/>
    <property type="project" value="UniProtKB-SubCell"/>
</dbReference>
<keyword evidence="3" id="KW-0805">Transcription regulation</keyword>
<evidence type="ECO:0000256" key="6">
    <source>
        <dbReference type="ARBA" id="ARBA00023242"/>
    </source>
</evidence>